<dbReference type="InterPro" id="IPR020449">
    <property type="entry name" value="Tscrpt_reg_AraC-type_HTH"/>
</dbReference>
<dbReference type="GO" id="GO:0000160">
    <property type="term" value="P:phosphorelay signal transduction system"/>
    <property type="evidence" value="ECO:0007669"/>
    <property type="project" value="UniProtKB-KW"/>
</dbReference>
<dbReference type="SUPFAM" id="SSF46689">
    <property type="entry name" value="Homeodomain-like"/>
    <property type="match status" value="2"/>
</dbReference>
<dbReference type="InterPro" id="IPR011006">
    <property type="entry name" value="CheY-like_superfamily"/>
</dbReference>
<evidence type="ECO:0000259" key="12">
    <source>
        <dbReference type="PROSITE" id="PS50110"/>
    </source>
</evidence>
<dbReference type="PROSITE" id="PS50110">
    <property type="entry name" value="RESPONSE_REGULATORY"/>
    <property type="match status" value="1"/>
</dbReference>
<dbReference type="PANTHER" id="PTHR42713:SF3">
    <property type="entry name" value="TRANSCRIPTIONAL REGULATORY PROTEIN HPTR"/>
    <property type="match status" value="1"/>
</dbReference>
<evidence type="ECO:0000256" key="8">
    <source>
        <dbReference type="ARBA" id="ARBA00023163"/>
    </source>
</evidence>
<dbReference type="PANTHER" id="PTHR42713">
    <property type="entry name" value="HISTIDINE KINASE-RELATED"/>
    <property type="match status" value="1"/>
</dbReference>
<dbReference type="Pfam" id="PF00072">
    <property type="entry name" value="Response_reg"/>
    <property type="match status" value="1"/>
</dbReference>
<dbReference type="GO" id="GO:0043565">
    <property type="term" value="F:sequence-specific DNA binding"/>
    <property type="evidence" value="ECO:0007669"/>
    <property type="project" value="InterPro"/>
</dbReference>
<keyword evidence="8" id="KW-0804">Transcription</keyword>
<dbReference type="PRINTS" id="PR00032">
    <property type="entry name" value="HTHARAC"/>
</dbReference>
<keyword evidence="4 10" id="KW-0597">Phosphoprotein</keyword>
<evidence type="ECO:0000256" key="9">
    <source>
        <dbReference type="ARBA" id="ARBA00024867"/>
    </source>
</evidence>
<feature type="domain" description="HTH araC/xylS-type" evidence="11">
    <location>
        <begin position="445"/>
        <end position="544"/>
    </location>
</feature>
<proteinExistence type="predicted"/>
<gene>
    <name evidence="13" type="ORF">SAMN05443428_11132</name>
</gene>
<comment type="subcellular location">
    <subcellularLocation>
        <location evidence="1">Cytoplasm</location>
    </subcellularLocation>
</comment>
<dbReference type="AlphaFoldDB" id="A0A1T4XNZ8"/>
<keyword evidence="6" id="KW-0805">Transcription regulation</keyword>
<dbReference type="Pfam" id="PF12833">
    <property type="entry name" value="HTH_18"/>
    <property type="match status" value="1"/>
</dbReference>
<dbReference type="Gene3D" id="3.40.50.2300">
    <property type="match status" value="1"/>
</dbReference>
<dbReference type="InterPro" id="IPR009057">
    <property type="entry name" value="Homeodomain-like_sf"/>
</dbReference>
<dbReference type="PROSITE" id="PS01124">
    <property type="entry name" value="HTH_ARAC_FAMILY_2"/>
    <property type="match status" value="1"/>
</dbReference>
<dbReference type="InterPro" id="IPR001789">
    <property type="entry name" value="Sig_transdc_resp-reg_receiver"/>
</dbReference>
<organism evidence="13 14">
    <name type="scientific">Caloramator quimbayensis</name>
    <dbReference type="NCBI Taxonomy" id="1147123"/>
    <lineage>
        <taxon>Bacteria</taxon>
        <taxon>Bacillati</taxon>
        <taxon>Bacillota</taxon>
        <taxon>Clostridia</taxon>
        <taxon>Eubacteriales</taxon>
        <taxon>Clostridiaceae</taxon>
        <taxon>Caloramator</taxon>
    </lineage>
</organism>
<dbReference type="EMBL" id="FUYH01000011">
    <property type="protein sequence ID" value="SKA91257.1"/>
    <property type="molecule type" value="Genomic_DNA"/>
</dbReference>
<dbReference type="SMART" id="SM00448">
    <property type="entry name" value="REC"/>
    <property type="match status" value="1"/>
</dbReference>
<reference evidence="14" key="1">
    <citation type="submission" date="2017-02" db="EMBL/GenBank/DDBJ databases">
        <authorList>
            <person name="Varghese N."/>
            <person name="Submissions S."/>
        </authorList>
    </citation>
    <scope>NUCLEOTIDE SEQUENCE [LARGE SCALE GENOMIC DNA]</scope>
    <source>
        <strain evidence="14">USBA 833</strain>
    </source>
</reference>
<keyword evidence="7" id="KW-0238">DNA-binding</keyword>
<dbReference type="InterPro" id="IPR051552">
    <property type="entry name" value="HptR"/>
</dbReference>
<feature type="domain" description="Response regulatory" evidence="12">
    <location>
        <begin position="3"/>
        <end position="120"/>
    </location>
</feature>
<evidence type="ECO:0000256" key="5">
    <source>
        <dbReference type="ARBA" id="ARBA00023012"/>
    </source>
</evidence>
<dbReference type="OrthoDB" id="384217at2"/>
<evidence type="ECO:0000313" key="14">
    <source>
        <dbReference type="Proteomes" id="UP000190105"/>
    </source>
</evidence>
<keyword evidence="5" id="KW-0902">Two-component regulatory system</keyword>
<keyword evidence="3" id="KW-0963">Cytoplasm</keyword>
<name>A0A1T4XNZ8_9CLOT</name>
<dbReference type="GO" id="GO:0005737">
    <property type="term" value="C:cytoplasm"/>
    <property type="evidence" value="ECO:0007669"/>
    <property type="project" value="UniProtKB-SubCell"/>
</dbReference>
<sequence length="545" mass="63670">MYKLIIVDDEEEERKGIINKIEWDKYGFEIAGEAENGIEALEIAERVEPDIVITDIKMPFMDGLTLCSKIRNMHPNTKIIILTGFDQFEYAQKAIKFDVIEYILKPVSSKELLEVLINVKKKMDDEIAQKKDIEVLKEYYNKSFPILRQTFLCSIVSKKIKKDEIIEKLETYNVKIMGKIFAIALISINFNKFEDTYCLADVRKDDIKFNENDEYVKLGVLKVCEEIVEKHEIGISFMNEDFIVLILSDSDDNNDIFMSRILLTLEEIRQSIKKFYNISCTIGIGSLFKEIDFISNAYKSAVSAVSYGSIIDDNIIYIEDVEPQIVQETIFDQFKEKRLLNSIKFGTKNETVEIIEGLFKEIVDSKMSYKNYQIYLIGIINTILKVIQDLHIDLDNIFEDNCDIFYEILKMKEIKEVELLLINICLKIKSKIVRERQNSYKEIVQASIKYINENYNDSELSVEKVCKILHVSPAYFSTIFKKETKYTFVNYLTNIRMEAAKELLKTTNYKTLEIAKRVGYSEPNYFSYCFKKNFNISPSEYRNSI</sequence>
<evidence type="ECO:0000256" key="1">
    <source>
        <dbReference type="ARBA" id="ARBA00004496"/>
    </source>
</evidence>
<accession>A0A1T4XNZ8</accession>
<evidence type="ECO:0000256" key="3">
    <source>
        <dbReference type="ARBA" id="ARBA00022490"/>
    </source>
</evidence>
<evidence type="ECO:0000259" key="11">
    <source>
        <dbReference type="PROSITE" id="PS01124"/>
    </source>
</evidence>
<comment type="function">
    <text evidence="9">May play the central regulatory role in sporulation. It may be an element of the effector pathway responsible for the activation of sporulation genes in response to nutritional stress. Spo0A may act in concert with spo0H (a sigma factor) to control the expression of some genes that are critical to the sporulation process.</text>
</comment>
<protein>
    <recommendedName>
        <fullName evidence="2">Stage 0 sporulation protein A homolog</fullName>
    </recommendedName>
</protein>
<dbReference type="GO" id="GO:0003700">
    <property type="term" value="F:DNA-binding transcription factor activity"/>
    <property type="evidence" value="ECO:0007669"/>
    <property type="project" value="InterPro"/>
</dbReference>
<dbReference type="SMART" id="SM00342">
    <property type="entry name" value="HTH_ARAC"/>
    <property type="match status" value="1"/>
</dbReference>
<dbReference type="RefSeq" id="WP_078696680.1">
    <property type="nucleotide sequence ID" value="NZ_FUYH01000011.1"/>
</dbReference>
<evidence type="ECO:0000313" key="13">
    <source>
        <dbReference type="EMBL" id="SKA91257.1"/>
    </source>
</evidence>
<evidence type="ECO:0000256" key="2">
    <source>
        <dbReference type="ARBA" id="ARBA00018672"/>
    </source>
</evidence>
<keyword evidence="14" id="KW-1185">Reference proteome</keyword>
<dbReference type="STRING" id="1147123.SAMN05443428_11132"/>
<dbReference type="SUPFAM" id="SSF52172">
    <property type="entry name" value="CheY-like"/>
    <property type="match status" value="1"/>
</dbReference>
<evidence type="ECO:0000256" key="10">
    <source>
        <dbReference type="PROSITE-ProRule" id="PRU00169"/>
    </source>
</evidence>
<dbReference type="Gene3D" id="1.10.10.60">
    <property type="entry name" value="Homeodomain-like"/>
    <property type="match status" value="2"/>
</dbReference>
<dbReference type="InterPro" id="IPR018060">
    <property type="entry name" value="HTH_AraC"/>
</dbReference>
<feature type="modified residue" description="4-aspartylphosphate" evidence="10">
    <location>
        <position position="55"/>
    </location>
</feature>
<evidence type="ECO:0000256" key="7">
    <source>
        <dbReference type="ARBA" id="ARBA00023125"/>
    </source>
</evidence>
<dbReference type="CDD" id="cd17536">
    <property type="entry name" value="REC_YesN-like"/>
    <property type="match status" value="1"/>
</dbReference>
<evidence type="ECO:0000256" key="6">
    <source>
        <dbReference type="ARBA" id="ARBA00023015"/>
    </source>
</evidence>
<evidence type="ECO:0000256" key="4">
    <source>
        <dbReference type="ARBA" id="ARBA00022553"/>
    </source>
</evidence>
<dbReference type="Proteomes" id="UP000190105">
    <property type="component" value="Unassembled WGS sequence"/>
</dbReference>